<proteinExistence type="predicted"/>
<evidence type="ECO:0000313" key="3">
    <source>
        <dbReference type="EMBL" id="KAI9270759.1"/>
    </source>
</evidence>
<evidence type="ECO:0000313" key="4">
    <source>
        <dbReference type="Proteomes" id="UP001209540"/>
    </source>
</evidence>
<keyword evidence="2" id="KW-0732">Signal</keyword>
<reference evidence="3" key="1">
    <citation type="journal article" date="2022" name="IScience">
        <title>Evolution of zygomycete secretomes and the origins of terrestrial fungal ecologies.</title>
        <authorList>
            <person name="Chang Y."/>
            <person name="Wang Y."/>
            <person name="Mondo S."/>
            <person name="Ahrendt S."/>
            <person name="Andreopoulos W."/>
            <person name="Barry K."/>
            <person name="Beard J."/>
            <person name="Benny G.L."/>
            <person name="Blankenship S."/>
            <person name="Bonito G."/>
            <person name="Cuomo C."/>
            <person name="Desiro A."/>
            <person name="Gervers K.A."/>
            <person name="Hundley H."/>
            <person name="Kuo A."/>
            <person name="LaButti K."/>
            <person name="Lang B.F."/>
            <person name="Lipzen A."/>
            <person name="O'Donnell K."/>
            <person name="Pangilinan J."/>
            <person name="Reynolds N."/>
            <person name="Sandor L."/>
            <person name="Smith M.E."/>
            <person name="Tsang A."/>
            <person name="Grigoriev I.V."/>
            <person name="Stajich J.E."/>
            <person name="Spatafora J.W."/>
        </authorList>
    </citation>
    <scope>NUCLEOTIDE SEQUENCE</scope>
    <source>
        <strain evidence="3">RSA 2281</strain>
    </source>
</reference>
<feature type="chain" id="PRO_5041959644" evidence="2">
    <location>
        <begin position="24"/>
        <end position="159"/>
    </location>
</feature>
<reference evidence="3" key="2">
    <citation type="submission" date="2023-02" db="EMBL/GenBank/DDBJ databases">
        <authorList>
            <consortium name="DOE Joint Genome Institute"/>
            <person name="Mondo S.J."/>
            <person name="Chang Y."/>
            <person name="Wang Y."/>
            <person name="Ahrendt S."/>
            <person name="Andreopoulos W."/>
            <person name="Barry K."/>
            <person name="Beard J."/>
            <person name="Benny G.L."/>
            <person name="Blankenship S."/>
            <person name="Bonito G."/>
            <person name="Cuomo C."/>
            <person name="Desiro A."/>
            <person name="Gervers K.A."/>
            <person name="Hundley H."/>
            <person name="Kuo A."/>
            <person name="LaButti K."/>
            <person name="Lang B.F."/>
            <person name="Lipzen A."/>
            <person name="O'Donnell K."/>
            <person name="Pangilinan J."/>
            <person name="Reynolds N."/>
            <person name="Sandor L."/>
            <person name="Smith M.W."/>
            <person name="Tsang A."/>
            <person name="Grigoriev I.V."/>
            <person name="Stajich J.E."/>
            <person name="Spatafora J.W."/>
        </authorList>
    </citation>
    <scope>NUCLEOTIDE SEQUENCE</scope>
    <source>
        <strain evidence="3">RSA 2281</strain>
    </source>
</reference>
<name>A0AAD5KHB1_9FUNG</name>
<evidence type="ECO:0000256" key="1">
    <source>
        <dbReference type="SAM" id="MobiDB-lite"/>
    </source>
</evidence>
<feature type="region of interest" description="Disordered" evidence="1">
    <location>
        <begin position="140"/>
        <end position="159"/>
    </location>
</feature>
<dbReference type="Proteomes" id="UP001209540">
    <property type="component" value="Unassembled WGS sequence"/>
</dbReference>
<protein>
    <submittedName>
        <fullName evidence="3">Uncharacterized protein</fullName>
    </submittedName>
</protein>
<accession>A0AAD5KHB1</accession>
<evidence type="ECO:0000256" key="2">
    <source>
        <dbReference type="SAM" id="SignalP"/>
    </source>
</evidence>
<comment type="caution">
    <text evidence="3">The sequence shown here is derived from an EMBL/GenBank/DDBJ whole genome shotgun (WGS) entry which is preliminary data.</text>
</comment>
<dbReference type="EMBL" id="JAIXMP010000007">
    <property type="protein sequence ID" value="KAI9270759.1"/>
    <property type="molecule type" value="Genomic_DNA"/>
</dbReference>
<organism evidence="3 4">
    <name type="scientific">Phascolomyces articulosus</name>
    <dbReference type="NCBI Taxonomy" id="60185"/>
    <lineage>
        <taxon>Eukaryota</taxon>
        <taxon>Fungi</taxon>
        <taxon>Fungi incertae sedis</taxon>
        <taxon>Mucoromycota</taxon>
        <taxon>Mucoromycotina</taxon>
        <taxon>Mucoromycetes</taxon>
        <taxon>Mucorales</taxon>
        <taxon>Lichtheimiaceae</taxon>
        <taxon>Phascolomyces</taxon>
    </lineage>
</organism>
<gene>
    <name evidence="3" type="ORF">BDA99DRAFT_557559</name>
</gene>
<feature type="signal peptide" evidence="2">
    <location>
        <begin position="1"/>
        <end position="23"/>
    </location>
</feature>
<sequence>MLLRFSISTFFFVFLIFVTTVSGLVHLRKHRHPIYSAEEEPTIINAMHQQEETTQQQQQNQSNRQAELHNFRHDDACGEATLSCMAFAHTKIGIPVRCGMLKNAPVCMNGRNKCSAFCDADGGARVCHYAFPKCCSQSANGCTTSEPRHTKHFPLKKGQ</sequence>
<dbReference type="AlphaFoldDB" id="A0AAD5KHB1"/>
<keyword evidence="4" id="KW-1185">Reference proteome</keyword>
<feature type="compositionally biased region" description="Basic residues" evidence="1">
    <location>
        <begin position="149"/>
        <end position="159"/>
    </location>
</feature>